<gene>
    <name evidence="4" type="ORF">NCGR_LOCUS26718</name>
</gene>
<accession>A0A811PCV1</accession>
<reference evidence="4" key="1">
    <citation type="submission" date="2020-10" db="EMBL/GenBank/DDBJ databases">
        <authorList>
            <person name="Han B."/>
            <person name="Lu T."/>
            <person name="Zhao Q."/>
            <person name="Huang X."/>
            <person name="Zhao Y."/>
        </authorList>
    </citation>
    <scope>NUCLEOTIDE SEQUENCE</scope>
</reference>
<dbReference type="GO" id="GO:0005634">
    <property type="term" value="C:nucleus"/>
    <property type="evidence" value="ECO:0007669"/>
    <property type="project" value="UniProtKB-SubCell"/>
</dbReference>
<protein>
    <recommendedName>
        <fullName evidence="6">OCRE domain-containing protein</fullName>
    </recommendedName>
</protein>
<dbReference type="PANTHER" id="PTHR13948:SF38">
    <property type="entry name" value="D111_G-PATCH DOMAIN-CONTAINING PROTEIN"/>
    <property type="match status" value="1"/>
</dbReference>
<dbReference type="CDD" id="cd16074">
    <property type="entry name" value="OCRE"/>
    <property type="match status" value="1"/>
</dbReference>
<keyword evidence="5" id="KW-1185">Reference proteome</keyword>
<dbReference type="EMBL" id="CAJGYO010000006">
    <property type="protein sequence ID" value="CAD6239915.1"/>
    <property type="molecule type" value="Genomic_DNA"/>
</dbReference>
<proteinExistence type="predicted"/>
<feature type="region of interest" description="Disordered" evidence="3">
    <location>
        <begin position="95"/>
        <end position="133"/>
    </location>
</feature>
<dbReference type="GO" id="GO:0000398">
    <property type="term" value="P:mRNA splicing, via spliceosome"/>
    <property type="evidence" value="ECO:0007669"/>
    <property type="project" value="TreeGrafter"/>
</dbReference>
<dbReference type="AlphaFoldDB" id="A0A811PCV1"/>
<name>A0A811PCV1_9POAL</name>
<feature type="compositionally biased region" description="Polar residues" evidence="3">
    <location>
        <begin position="173"/>
        <end position="197"/>
    </location>
</feature>
<dbReference type="PANTHER" id="PTHR13948">
    <property type="entry name" value="RNA-BINDING PROTEIN"/>
    <property type="match status" value="1"/>
</dbReference>
<evidence type="ECO:0008006" key="6">
    <source>
        <dbReference type="Google" id="ProtNLM"/>
    </source>
</evidence>
<feature type="region of interest" description="Disordered" evidence="3">
    <location>
        <begin position="156"/>
        <end position="217"/>
    </location>
</feature>
<dbReference type="Proteomes" id="UP000604825">
    <property type="component" value="Unassembled WGS sequence"/>
</dbReference>
<evidence type="ECO:0000313" key="5">
    <source>
        <dbReference type="Proteomes" id="UP000604825"/>
    </source>
</evidence>
<comment type="subcellular location">
    <subcellularLocation>
        <location evidence="1">Nucleus</location>
    </subcellularLocation>
</comment>
<feature type="compositionally biased region" description="Basic and acidic residues" evidence="3">
    <location>
        <begin position="202"/>
        <end position="214"/>
    </location>
</feature>
<dbReference type="GO" id="GO:0003723">
    <property type="term" value="F:RNA binding"/>
    <property type="evidence" value="ECO:0007669"/>
    <property type="project" value="TreeGrafter"/>
</dbReference>
<keyword evidence="2" id="KW-0539">Nucleus</keyword>
<evidence type="ECO:0000256" key="2">
    <source>
        <dbReference type="ARBA" id="ARBA00023242"/>
    </source>
</evidence>
<dbReference type="OrthoDB" id="4822at2759"/>
<evidence type="ECO:0000256" key="1">
    <source>
        <dbReference type="ARBA" id="ARBA00004123"/>
    </source>
</evidence>
<organism evidence="4 5">
    <name type="scientific">Miscanthus lutarioriparius</name>
    <dbReference type="NCBI Taxonomy" id="422564"/>
    <lineage>
        <taxon>Eukaryota</taxon>
        <taxon>Viridiplantae</taxon>
        <taxon>Streptophyta</taxon>
        <taxon>Embryophyta</taxon>
        <taxon>Tracheophyta</taxon>
        <taxon>Spermatophyta</taxon>
        <taxon>Magnoliopsida</taxon>
        <taxon>Liliopsida</taxon>
        <taxon>Poales</taxon>
        <taxon>Poaceae</taxon>
        <taxon>PACMAD clade</taxon>
        <taxon>Panicoideae</taxon>
        <taxon>Andropogonodae</taxon>
        <taxon>Andropogoneae</taxon>
        <taxon>Saccharinae</taxon>
        <taxon>Miscanthus</taxon>
    </lineage>
</organism>
<evidence type="ECO:0000313" key="4">
    <source>
        <dbReference type="EMBL" id="CAD6239915.1"/>
    </source>
</evidence>
<comment type="caution">
    <text evidence="4">The sequence shown here is derived from an EMBL/GenBank/DDBJ whole genome shotgun (WGS) entry which is preliminary data.</text>
</comment>
<evidence type="ECO:0000256" key="3">
    <source>
        <dbReference type="SAM" id="MobiDB-lite"/>
    </source>
</evidence>
<sequence>MAAMGGSGGGDDDAAEGEGAGFQWDADSQLYYHASTAFYHDPVAGWYYSSRDGQYYIYKNGNYMPLMTDLENEPTAKYPYDEANQDVLEHSSGLLTATPDNENETLGPPSVPCSTAGLETATPDNENETLGPPSEWMEETLINLYLSGYSNSEVNAESSLGNTHTNEEGGIETTGSKLDSLTSDSASVSLNDATSEQIEVETETKNSSDVHESLGEEEEKWLAQYGQVERLNDDQPLPPTIDIWDWDVVQDHVSKGQPVVRLVGCLSRGSSKLHPSLPARGGLLRTAPVREVHLDLVRVSTGKLYRLRNPSRKHLASLSTYDSSNPTKDWGFPDIKLNKQSTVKCQSEVLTDESCIGGGVSAANTMEQKTKAYRDRAAERRILHRGLGLGPGQKQSNTNNFDEYEEPIEDMDSMGTVSVDLNFRSSGLLSAKRIMENMGWKEACDCHSVYRLCFVCIASYRHKLQERIGNNINLLLLAADGNTIKRCRSNPFVKLQSRQPLLERAGKYATALAATIMVFYLPEGWVQGNHAQSLTMDAPRLAAAKLTSRTDPSTALDAEENF</sequence>